<gene>
    <name evidence="4" type="ORF">SAMN05216499_11523</name>
</gene>
<dbReference type="EMBL" id="FRBI01000015">
    <property type="protein sequence ID" value="SHM83618.1"/>
    <property type="molecule type" value="Genomic_DNA"/>
</dbReference>
<keyword evidence="5" id="KW-1185">Reference proteome</keyword>
<dbReference type="GO" id="GO:0031412">
    <property type="term" value="P:gas vesicle organization"/>
    <property type="evidence" value="ECO:0007669"/>
    <property type="project" value="InterPro"/>
</dbReference>
<organism evidence="4 5">
    <name type="scientific">Actinacidiphila paucisporea</name>
    <dbReference type="NCBI Taxonomy" id="310782"/>
    <lineage>
        <taxon>Bacteria</taxon>
        <taxon>Bacillati</taxon>
        <taxon>Actinomycetota</taxon>
        <taxon>Actinomycetes</taxon>
        <taxon>Kitasatosporales</taxon>
        <taxon>Streptomycetaceae</taxon>
        <taxon>Actinacidiphila</taxon>
    </lineage>
</organism>
<sequence length="242" mass="25405">MSVYVYGITRAAVTLPAGLRGLGDPPARVRTLVAGPLAAVVSAAPERLRARRRDLQAHQDVLLAVAACGPMLPSRFAVVAADEDAVRDRLRAGSDSWPAALDQVAGRVEMNLKAITVESGLADLLREDPALRQLRQEVRRRPGYDASIRLGEAVMAGLRRRAAAGAEQAITALAGLAEATQPGPEVEGCVRNISFLVAAERAAGFRTAVEGLAARLAGQVELRLTGPLPCYSFSALRAAAGV</sequence>
<proteinExistence type="inferred from homology"/>
<reference evidence="4 5" key="1">
    <citation type="submission" date="2016-11" db="EMBL/GenBank/DDBJ databases">
        <authorList>
            <person name="Jaros S."/>
            <person name="Januszkiewicz K."/>
            <person name="Wedrychowicz H."/>
        </authorList>
    </citation>
    <scope>NUCLEOTIDE SEQUENCE [LARGE SCALE GENOMIC DNA]</scope>
    <source>
        <strain evidence="4 5">CGMCC 4.2025</strain>
    </source>
</reference>
<evidence type="ECO:0000313" key="4">
    <source>
        <dbReference type="EMBL" id="SHM83618.1"/>
    </source>
</evidence>
<comment type="similarity">
    <text evidence="3">Belongs to the gas vesicle GvpF/GvpL family.</text>
</comment>
<dbReference type="Proteomes" id="UP000184111">
    <property type="component" value="Unassembled WGS sequence"/>
</dbReference>
<evidence type="ECO:0000313" key="5">
    <source>
        <dbReference type="Proteomes" id="UP000184111"/>
    </source>
</evidence>
<name>A0A1M7LZ12_9ACTN</name>
<dbReference type="STRING" id="310782.SAMN05216499_11523"/>
<protein>
    <submittedName>
        <fullName evidence="4">Gas vesicle synthesis protein GvpL/GvpF</fullName>
    </submittedName>
</protein>
<dbReference type="Pfam" id="PF06386">
    <property type="entry name" value="GvpL_GvpF"/>
    <property type="match status" value="1"/>
</dbReference>
<accession>A0A1M7LZ12</accession>
<evidence type="ECO:0000256" key="2">
    <source>
        <dbReference type="ARBA" id="ARBA00035108"/>
    </source>
</evidence>
<comment type="subcellular location">
    <subcellularLocation>
        <location evidence="2">Gas vesicle</location>
    </subcellularLocation>
</comment>
<keyword evidence="1" id="KW-0304">Gas vesicle</keyword>
<evidence type="ECO:0000256" key="3">
    <source>
        <dbReference type="ARBA" id="ARBA00035643"/>
    </source>
</evidence>
<dbReference type="InterPro" id="IPR009430">
    <property type="entry name" value="GvpL/GvpF"/>
</dbReference>
<dbReference type="PANTHER" id="PTHR36852:SF1">
    <property type="entry name" value="PROTEIN GVPL 2"/>
    <property type="match status" value="1"/>
</dbReference>
<dbReference type="PANTHER" id="PTHR36852">
    <property type="entry name" value="PROTEIN GVPL 2"/>
    <property type="match status" value="1"/>
</dbReference>
<evidence type="ECO:0000256" key="1">
    <source>
        <dbReference type="ARBA" id="ARBA00022987"/>
    </source>
</evidence>
<dbReference type="GO" id="GO:0031411">
    <property type="term" value="C:gas vesicle"/>
    <property type="evidence" value="ECO:0007669"/>
    <property type="project" value="UniProtKB-SubCell"/>
</dbReference>
<dbReference type="AlphaFoldDB" id="A0A1M7LZ12"/>